<keyword evidence="2" id="KW-0479">Metal-binding</keyword>
<keyword evidence="8" id="KW-1185">Reference proteome</keyword>
<evidence type="ECO:0000256" key="3">
    <source>
        <dbReference type="ARBA" id="ARBA00022729"/>
    </source>
</evidence>
<evidence type="ECO:0000259" key="6">
    <source>
        <dbReference type="Pfam" id="PF04234"/>
    </source>
</evidence>
<dbReference type="Pfam" id="PF04234">
    <property type="entry name" value="CopC"/>
    <property type="match status" value="1"/>
</dbReference>
<dbReference type="RefSeq" id="WP_191243571.1">
    <property type="nucleotide sequence ID" value="NZ_BNAU01000001.1"/>
</dbReference>
<feature type="domain" description="CopC" evidence="6">
    <location>
        <begin position="32"/>
        <end position="126"/>
    </location>
</feature>
<reference evidence="8" key="1">
    <citation type="journal article" date="2019" name="Int. J. Syst. Evol. Microbiol.">
        <title>The Global Catalogue of Microorganisms (GCM) 10K type strain sequencing project: providing services to taxonomists for standard genome sequencing and annotation.</title>
        <authorList>
            <consortium name="The Broad Institute Genomics Platform"/>
            <consortium name="The Broad Institute Genome Sequencing Center for Infectious Disease"/>
            <person name="Wu L."/>
            <person name="Ma J."/>
        </authorList>
    </citation>
    <scope>NUCLEOTIDE SEQUENCE [LARGE SCALE GENOMIC DNA]</scope>
    <source>
        <strain evidence="8">CGMCC 4.7677</strain>
    </source>
</reference>
<keyword evidence="3" id="KW-0732">Signal</keyword>
<comment type="subcellular location">
    <subcellularLocation>
        <location evidence="1">Cell envelope</location>
    </subcellularLocation>
</comment>
<organism evidence="7 8">
    <name type="scientific">Amycolatopsis deserti</name>
    <dbReference type="NCBI Taxonomy" id="185696"/>
    <lineage>
        <taxon>Bacteria</taxon>
        <taxon>Bacillati</taxon>
        <taxon>Actinomycetota</taxon>
        <taxon>Actinomycetes</taxon>
        <taxon>Pseudonocardiales</taxon>
        <taxon>Pseudonocardiaceae</taxon>
        <taxon>Amycolatopsis</taxon>
    </lineage>
</organism>
<dbReference type="InterPro" id="IPR007348">
    <property type="entry name" value="CopC_dom"/>
</dbReference>
<dbReference type="InterPro" id="IPR014756">
    <property type="entry name" value="Ig_E-set"/>
</dbReference>
<dbReference type="SUPFAM" id="SSF81296">
    <property type="entry name" value="E set domains"/>
    <property type="match status" value="1"/>
</dbReference>
<evidence type="ECO:0000256" key="5">
    <source>
        <dbReference type="SAM" id="Phobius"/>
    </source>
</evidence>
<keyword evidence="4" id="KW-0186">Copper</keyword>
<dbReference type="InterPro" id="IPR014755">
    <property type="entry name" value="Cu-Rt/internalin_Ig-like"/>
</dbReference>
<keyword evidence="5" id="KW-0472">Membrane</keyword>
<dbReference type="PANTHER" id="PTHR34820:SF4">
    <property type="entry name" value="INNER MEMBRANE PROTEIN YEBZ"/>
    <property type="match status" value="1"/>
</dbReference>
<sequence>MTRIFDVSARIAGLALVVTLLLLGGAPAADAHNVLVRSDPAANATLTTAPSAVTLEFNEPVDHGFNEITVTGPDGVSQWAAGPATVAGSRVTTALRPLGPAGAYTVSFRIVSQDGHPVSGSYPFTLAAAGPGTPAPHDAAPAGVAAAVPDGRATVPVWAWIAGAVVLLLAGAVVARRIAR</sequence>
<dbReference type="InterPro" id="IPR032694">
    <property type="entry name" value="CopC/D"/>
</dbReference>
<keyword evidence="5" id="KW-0812">Transmembrane</keyword>
<name>A0ABQ3IHG3_9PSEU</name>
<proteinExistence type="predicted"/>
<feature type="transmembrane region" description="Helical" evidence="5">
    <location>
        <begin position="157"/>
        <end position="175"/>
    </location>
</feature>
<dbReference type="PANTHER" id="PTHR34820">
    <property type="entry name" value="INNER MEMBRANE PROTEIN YEBZ"/>
    <property type="match status" value="1"/>
</dbReference>
<dbReference type="Proteomes" id="UP000605897">
    <property type="component" value="Unassembled WGS sequence"/>
</dbReference>
<evidence type="ECO:0000256" key="1">
    <source>
        <dbReference type="ARBA" id="ARBA00004196"/>
    </source>
</evidence>
<accession>A0ABQ3IHG3</accession>
<gene>
    <name evidence="7" type="primary">pcoC</name>
    <name evidence="7" type="ORF">GCM10017786_13910</name>
</gene>
<evidence type="ECO:0000256" key="4">
    <source>
        <dbReference type="ARBA" id="ARBA00023008"/>
    </source>
</evidence>
<protein>
    <submittedName>
        <fullName evidence="7">Copper resistance protein</fullName>
    </submittedName>
</protein>
<dbReference type="EMBL" id="BNAU01000001">
    <property type="protein sequence ID" value="GHE83870.1"/>
    <property type="molecule type" value="Genomic_DNA"/>
</dbReference>
<evidence type="ECO:0000256" key="2">
    <source>
        <dbReference type="ARBA" id="ARBA00022723"/>
    </source>
</evidence>
<dbReference type="Gene3D" id="2.60.40.1220">
    <property type="match status" value="1"/>
</dbReference>
<evidence type="ECO:0000313" key="8">
    <source>
        <dbReference type="Proteomes" id="UP000605897"/>
    </source>
</evidence>
<evidence type="ECO:0000313" key="7">
    <source>
        <dbReference type="EMBL" id="GHE83870.1"/>
    </source>
</evidence>
<keyword evidence="5" id="KW-1133">Transmembrane helix</keyword>
<comment type="caution">
    <text evidence="7">The sequence shown here is derived from an EMBL/GenBank/DDBJ whole genome shotgun (WGS) entry which is preliminary data.</text>
</comment>